<geneLocation type="mitochondrion" evidence="14"/>
<dbReference type="GO" id="GO:0031966">
    <property type="term" value="C:mitochondrial membrane"/>
    <property type="evidence" value="ECO:0007669"/>
    <property type="project" value="UniProtKB-SubCell"/>
</dbReference>
<evidence type="ECO:0000256" key="9">
    <source>
        <dbReference type="ARBA" id="ARBA00023065"/>
    </source>
</evidence>
<dbReference type="GO" id="GO:0045259">
    <property type="term" value="C:proton-transporting ATP synthase complex"/>
    <property type="evidence" value="ECO:0007669"/>
    <property type="project" value="UniProtKB-KW"/>
</dbReference>
<evidence type="ECO:0000256" key="12">
    <source>
        <dbReference type="RuleBase" id="RU003661"/>
    </source>
</evidence>
<evidence type="ECO:0000256" key="11">
    <source>
        <dbReference type="ARBA" id="ARBA00023136"/>
    </source>
</evidence>
<dbReference type="AlphaFoldDB" id="K7ZWV7"/>
<dbReference type="GO" id="GO:0015078">
    <property type="term" value="F:proton transmembrane transporter activity"/>
    <property type="evidence" value="ECO:0007669"/>
    <property type="project" value="InterPro"/>
</dbReference>
<proteinExistence type="inferred from homology"/>
<name>K7ZWV7_9CRUS</name>
<evidence type="ECO:0000256" key="6">
    <source>
        <dbReference type="ARBA" id="ARBA00022692"/>
    </source>
</evidence>
<evidence type="ECO:0000256" key="1">
    <source>
        <dbReference type="ARBA" id="ARBA00004304"/>
    </source>
</evidence>
<protein>
    <recommendedName>
        <fullName evidence="12">ATP synthase complex subunit 8</fullName>
    </recommendedName>
</protein>
<keyword evidence="11 13" id="KW-0472">Membrane</keyword>
<comment type="subunit">
    <text evidence="3">F-type ATPases have 2 components, CF(1) - the catalytic core - and CF(0) - the membrane proton channel.</text>
</comment>
<keyword evidence="5 12" id="KW-0138">CF(0)</keyword>
<reference evidence="14" key="1">
    <citation type="journal article" date="2012" name="Curr. Biol.">
        <title>Mitogenomic phylogenetic analysis supports continental-scale vicariance in subterranean thalassoid crustaceans.</title>
        <authorList>
            <person name="Bauza-Ribot M.M."/>
            <person name="Juan C."/>
            <person name="Nardi F."/>
            <person name="Oromi P."/>
            <person name="Pons J."/>
            <person name="Jaume D."/>
        </authorList>
    </citation>
    <scope>NUCLEOTIDE SEQUENCE</scope>
</reference>
<keyword evidence="7 12" id="KW-0375">Hydrogen ion transport</keyword>
<keyword evidence="9 12" id="KW-0406">Ion transport</keyword>
<organism evidence="14">
    <name type="scientific">Metacrangonyx longipes</name>
    <dbReference type="NCBI Taxonomy" id="510302"/>
    <lineage>
        <taxon>Eukaryota</taxon>
        <taxon>Metazoa</taxon>
        <taxon>Ecdysozoa</taxon>
        <taxon>Arthropoda</taxon>
        <taxon>Crustacea</taxon>
        <taxon>Multicrustacea</taxon>
        <taxon>Malacostraca</taxon>
        <taxon>Eumalacostraca</taxon>
        <taxon>Peracarida</taxon>
        <taxon>Amphipoda</taxon>
        <taxon>Senticaudata</taxon>
        <taxon>Hadziida</taxon>
        <taxon>Hadzioidea</taxon>
        <taxon>Metacrangonyctidae</taxon>
        <taxon>Metacrangonyx</taxon>
    </lineage>
</organism>
<evidence type="ECO:0000256" key="10">
    <source>
        <dbReference type="ARBA" id="ARBA00023128"/>
    </source>
</evidence>
<accession>K7ZWV7</accession>
<sequence>MPQMAPSLWLLIYFFMCLMILLFMNKLFFIKSKVYKLKEAKKSKVSKNFMWQ</sequence>
<evidence type="ECO:0000256" key="5">
    <source>
        <dbReference type="ARBA" id="ARBA00022547"/>
    </source>
</evidence>
<dbReference type="EMBL" id="HE861923">
    <property type="protein sequence ID" value="CCI71914.1"/>
    <property type="molecule type" value="Genomic_DNA"/>
</dbReference>
<dbReference type="Pfam" id="PF00895">
    <property type="entry name" value="ATP-synt_8"/>
    <property type="match status" value="1"/>
</dbReference>
<keyword evidence="8 13" id="KW-1133">Transmembrane helix</keyword>
<evidence type="ECO:0000256" key="4">
    <source>
        <dbReference type="ARBA" id="ARBA00022448"/>
    </source>
</evidence>
<evidence type="ECO:0000256" key="3">
    <source>
        <dbReference type="ARBA" id="ARBA00011291"/>
    </source>
</evidence>
<dbReference type="GO" id="GO:0015986">
    <property type="term" value="P:proton motive force-driven ATP synthesis"/>
    <property type="evidence" value="ECO:0007669"/>
    <property type="project" value="InterPro"/>
</dbReference>
<evidence type="ECO:0000256" key="8">
    <source>
        <dbReference type="ARBA" id="ARBA00022989"/>
    </source>
</evidence>
<gene>
    <name evidence="14" type="primary">atp8</name>
</gene>
<evidence type="ECO:0000313" key="14">
    <source>
        <dbReference type="EMBL" id="CCI71914.1"/>
    </source>
</evidence>
<dbReference type="InterPro" id="IPR001421">
    <property type="entry name" value="ATP8_metazoa"/>
</dbReference>
<comment type="similarity">
    <text evidence="2 12">Belongs to the ATPase protein 8 family.</text>
</comment>
<evidence type="ECO:0000256" key="2">
    <source>
        <dbReference type="ARBA" id="ARBA00008892"/>
    </source>
</evidence>
<evidence type="ECO:0000256" key="13">
    <source>
        <dbReference type="SAM" id="Phobius"/>
    </source>
</evidence>
<evidence type="ECO:0000256" key="7">
    <source>
        <dbReference type="ARBA" id="ARBA00022781"/>
    </source>
</evidence>
<keyword evidence="6 12" id="KW-0812">Transmembrane</keyword>
<feature type="transmembrane region" description="Helical" evidence="13">
    <location>
        <begin position="6"/>
        <end position="29"/>
    </location>
</feature>
<comment type="subcellular location">
    <subcellularLocation>
        <location evidence="1 12">Mitochondrion membrane</location>
        <topology evidence="1 12">Single-pass membrane protein</topology>
    </subcellularLocation>
</comment>
<reference evidence="14" key="2">
    <citation type="submission" date="2012-06" db="EMBL/GenBank/DDBJ databases">
        <authorList>
            <person name="Fan L."/>
        </authorList>
    </citation>
    <scope>NUCLEOTIDE SEQUENCE</scope>
</reference>
<keyword evidence="10 12" id="KW-0496">Mitochondrion</keyword>
<keyword evidence="4 12" id="KW-0813">Transport</keyword>